<evidence type="ECO:0000256" key="6">
    <source>
        <dbReference type="RuleBase" id="RU361277"/>
    </source>
</evidence>
<dbReference type="Gene3D" id="3.40.50.720">
    <property type="entry name" value="NAD(P)-binding Rossmann-like Domain"/>
    <property type="match status" value="1"/>
</dbReference>
<dbReference type="SUPFAM" id="SSF50129">
    <property type="entry name" value="GroES-like"/>
    <property type="match status" value="1"/>
</dbReference>
<keyword evidence="5" id="KW-0520">NAD</keyword>
<evidence type="ECO:0000256" key="2">
    <source>
        <dbReference type="ARBA" id="ARBA00022723"/>
    </source>
</evidence>
<evidence type="ECO:0000256" key="3">
    <source>
        <dbReference type="ARBA" id="ARBA00022833"/>
    </source>
</evidence>
<sequence length="394" mass="42789">MKPRASDKNELEEPSNKVCKDIETVALVVKEAKADFDLQPVILDEVRPDEVLVEMKYSGICHTDIVLQQGLLPMVEFPAIFGHEGAGYVRSIGSAVKNKDLKVGDAILLSFNTCGSCKPCKSGHPAFCWTHAQVNHNAVRTGDRSTPARMKDGGQGVRSQYFGHSSFAKMSVVNEKCVVRCPYPDKMDIYCPIGCGFQTGAGTVLNVLKPTKDDSIVVFGLGSVGLTALMAARYLKAGQIIAVDIVQEKLDLGKELGATHLVNSKETPHVTEAINNITKGGATYAIDCTGLLRVIEDTVECLAPQGTAALVGVPPSGKKIQLDPLTFLLDNKKLIGVIEGDSNPVEFIPQLMEMQRDGHFPIERLCRTYPVSRLKDAIHDLHAGKVIKPVLQWD</sequence>
<dbReference type="InterPro" id="IPR011032">
    <property type="entry name" value="GroES-like_sf"/>
</dbReference>
<evidence type="ECO:0000256" key="5">
    <source>
        <dbReference type="ARBA" id="ARBA00023027"/>
    </source>
</evidence>
<dbReference type="EMBL" id="ML977326">
    <property type="protein sequence ID" value="KAF2114265.1"/>
    <property type="molecule type" value="Genomic_DNA"/>
</dbReference>
<gene>
    <name evidence="8" type="ORF">BDV96DRAFT_613465</name>
</gene>
<dbReference type="PANTHER" id="PTHR43880:SF12">
    <property type="entry name" value="ALCOHOL DEHYDROGENASE CLASS-3"/>
    <property type="match status" value="1"/>
</dbReference>
<dbReference type="OrthoDB" id="1560166at2759"/>
<dbReference type="InterPro" id="IPR013149">
    <property type="entry name" value="ADH-like_C"/>
</dbReference>
<dbReference type="InterPro" id="IPR036291">
    <property type="entry name" value="NAD(P)-bd_dom_sf"/>
</dbReference>
<dbReference type="InterPro" id="IPR013154">
    <property type="entry name" value="ADH-like_N"/>
</dbReference>
<comment type="similarity">
    <text evidence="6">Belongs to the zinc-containing alcohol dehydrogenase family.</text>
</comment>
<evidence type="ECO:0000256" key="1">
    <source>
        <dbReference type="ARBA" id="ARBA00001947"/>
    </source>
</evidence>
<dbReference type="GO" id="GO:0051903">
    <property type="term" value="F:S-(hydroxymethyl)glutathione dehydrogenase [NAD(P)+] activity"/>
    <property type="evidence" value="ECO:0007669"/>
    <property type="project" value="TreeGrafter"/>
</dbReference>
<organism evidence="8 9">
    <name type="scientific">Lophiotrema nucula</name>
    <dbReference type="NCBI Taxonomy" id="690887"/>
    <lineage>
        <taxon>Eukaryota</taxon>
        <taxon>Fungi</taxon>
        <taxon>Dikarya</taxon>
        <taxon>Ascomycota</taxon>
        <taxon>Pezizomycotina</taxon>
        <taxon>Dothideomycetes</taxon>
        <taxon>Pleosporomycetidae</taxon>
        <taxon>Pleosporales</taxon>
        <taxon>Lophiotremataceae</taxon>
        <taxon>Lophiotrema</taxon>
    </lineage>
</organism>
<dbReference type="AlphaFoldDB" id="A0A6A5Z4G9"/>
<evidence type="ECO:0000313" key="9">
    <source>
        <dbReference type="Proteomes" id="UP000799770"/>
    </source>
</evidence>
<keyword evidence="4" id="KW-0560">Oxidoreductase</keyword>
<dbReference type="SMART" id="SM00829">
    <property type="entry name" value="PKS_ER"/>
    <property type="match status" value="1"/>
</dbReference>
<dbReference type="GO" id="GO:0005829">
    <property type="term" value="C:cytosol"/>
    <property type="evidence" value="ECO:0007669"/>
    <property type="project" value="TreeGrafter"/>
</dbReference>
<comment type="cofactor">
    <cofactor evidence="1 6">
        <name>Zn(2+)</name>
        <dbReference type="ChEBI" id="CHEBI:29105"/>
    </cofactor>
</comment>
<name>A0A6A5Z4G9_9PLEO</name>
<keyword evidence="9" id="KW-1185">Reference proteome</keyword>
<dbReference type="GO" id="GO:0046294">
    <property type="term" value="P:formaldehyde catabolic process"/>
    <property type="evidence" value="ECO:0007669"/>
    <property type="project" value="TreeGrafter"/>
</dbReference>
<dbReference type="Proteomes" id="UP000799770">
    <property type="component" value="Unassembled WGS sequence"/>
</dbReference>
<protein>
    <submittedName>
        <fullName evidence="8">Chaperonin 10-like protein</fullName>
    </submittedName>
</protein>
<accession>A0A6A5Z4G9</accession>
<feature type="domain" description="Enoyl reductase (ER)" evidence="7">
    <location>
        <begin position="33"/>
        <end position="391"/>
    </location>
</feature>
<keyword evidence="2 6" id="KW-0479">Metal-binding</keyword>
<dbReference type="InterPro" id="IPR002328">
    <property type="entry name" value="ADH_Zn_CS"/>
</dbReference>
<evidence type="ECO:0000256" key="4">
    <source>
        <dbReference type="ARBA" id="ARBA00023002"/>
    </source>
</evidence>
<dbReference type="CDD" id="cd08278">
    <property type="entry name" value="benzyl_alcohol_DH"/>
    <property type="match status" value="1"/>
</dbReference>
<dbReference type="Pfam" id="PF08240">
    <property type="entry name" value="ADH_N"/>
    <property type="match status" value="1"/>
</dbReference>
<dbReference type="Pfam" id="PF00107">
    <property type="entry name" value="ADH_zinc_N"/>
    <property type="match status" value="1"/>
</dbReference>
<dbReference type="GO" id="GO:0008270">
    <property type="term" value="F:zinc ion binding"/>
    <property type="evidence" value="ECO:0007669"/>
    <property type="project" value="InterPro"/>
</dbReference>
<dbReference type="SUPFAM" id="SSF51735">
    <property type="entry name" value="NAD(P)-binding Rossmann-fold domains"/>
    <property type="match status" value="1"/>
</dbReference>
<reference evidence="8" key="1">
    <citation type="journal article" date="2020" name="Stud. Mycol.">
        <title>101 Dothideomycetes genomes: a test case for predicting lifestyles and emergence of pathogens.</title>
        <authorList>
            <person name="Haridas S."/>
            <person name="Albert R."/>
            <person name="Binder M."/>
            <person name="Bloem J."/>
            <person name="Labutti K."/>
            <person name="Salamov A."/>
            <person name="Andreopoulos B."/>
            <person name="Baker S."/>
            <person name="Barry K."/>
            <person name="Bills G."/>
            <person name="Bluhm B."/>
            <person name="Cannon C."/>
            <person name="Castanera R."/>
            <person name="Culley D."/>
            <person name="Daum C."/>
            <person name="Ezra D."/>
            <person name="Gonzalez J."/>
            <person name="Henrissat B."/>
            <person name="Kuo A."/>
            <person name="Liang C."/>
            <person name="Lipzen A."/>
            <person name="Lutzoni F."/>
            <person name="Magnuson J."/>
            <person name="Mondo S."/>
            <person name="Nolan M."/>
            <person name="Ohm R."/>
            <person name="Pangilinan J."/>
            <person name="Park H.-J."/>
            <person name="Ramirez L."/>
            <person name="Alfaro M."/>
            <person name="Sun H."/>
            <person name="Tritt A."/>
            <person name="Yoshinaga Y."/>
            <person name="Zwiers L.-H."/>
            <person name="Turgeon B."/>
            <person name="Goodwin S."/>
            <person name="Spatafora J."/>
            <person name="Crous P."/>
            <person name="Grigoriev I."/>
        </authorList>
    </citation>
    <scope>NUCLEOTIDE SEQUENCE</scope>
    <source>
        <strain evidence="8">CBS 627.86</strain>
    </source>
</reference>
<dbReference type="InterPro" id="IPR020843">
    <property type="entry name" value="ER"/>
</dbReference>
<evidence type="ECO:0000259" key="7">
    <source>
        <dbReference type="SMART" id="SM00829"/>
    </source>
</evidence>
<dbReference type="Gene3D" id="3.90.180.10">
    <property type="entry name" value="Medium-chain alcohol dehydrogenases, catalytic domain"/>
    <property type="match status" value="1"/>
</dbReference>
<keyword evidence="3 6" id="KW-0862">Zinc</keyword>
<dbReference type="PROSITE" id="PS00059">
    <property type="entry name" value="ADH_ZINC"/>
    <property type="match status" value="1"/>
</dbReference>
<dbReference type="PANTHER" id="PTHR43880">
    <property type="entry name" value="ALCOHOL DEHYDROGENASE"/>
    <property type="match status" value="1"/>
</dbReference>
<evidence type="ECO:0000313" key="8">
    <source>
        <dbReference type="EMBL" id="KAF2114265.1"/>
    </source>
</evidence>
<proteinExistence type="inferred from homology"/>
<dbReference type="FunFam" id="3.40.50.720:FF:000003">
    <property type="entry name" value="S-(hydroxymethyl)glutathione dehydrogenase"/>
    <property type="match status" value="1"/>
</dbReference>